<dbReference type="Proteomes" id="UP000664859">
    <property type="component" value="Unassembled WGS sequence"/>
</dbReference>
<sequence length="1169" mass="132470">MDSRWSMVDEIESKMNLKKWSELTERLITESQGLQNMVLLSLNKQIQGMVAKERQRIERTIETELKRDENWVRLSQEAGEREARLKQAQRGLAMMGLTWEKLKIVFSSNKPNLTDEERWLQRSVYTLTESLAQTKKQLKHMRDLAVNQYLHDFIQKQIGLPEGMASDVTERYKKKIEDFSDMCAQASVIFAQTREFIISQMDATTALLADLDETVQTYINSLAVLVEKYQSFSDEYQQGTREFAEMVLDTLKSFTPLSAAGSGGNKCGIKDAGFQRMVYDVSKAHDSDYDSEEEDLQYVKREGLSAEASKAKAKANYPFTPEIYQEAMAAMFSPAWSINLLMYHEAGSGKTCSMLLALQKMAQYYLHHPQVDDKGKCVVPGALILMQSNNGLDAYFEEINKFCTNKEDMHGLRLYANKDVSAEKFKNSREWFFVSKGADVSTCLHDKHSVVMKVVVHKMSTRLLLCPEWAAGPLTRKIKNPTDKPWELPRVGAVFIDEAHNLIDTCELKTSQHHNHTTVFMAQMTARTDLKKLYSTGTPTLNSSSFANLAKMLDMVRSNQESILDTTPPACSDKAADTVAFESGLSAAETKARSAWFYRQKSGKYAWLPCAEQKFKRLTFGYVSYVNMEKDASAFPQFAVKVGDKTYKTLVSATFTAEQEEHVGKRKAKVKRGGKMELTDIEVTGFQPPLLLINCKALKQNLSAEKAMKTDRGLVGKHFQKLSDTPNKWFALRYILVTNLLVKHFVFLEKNQDSLLQTFCKWFKSENASDPSLEEKFRNPTEFAYQPIPGNVYESDFIAKTLKEIGPGYRYIVLGNETHITTFLKYFNHPMNSRGKYIAIVMGGLVVKEQVTIREVPFVHLLQAPKSASLFNQVIKRVNRRCSMSNLPPNEWSVTVVIYHTEQSSYETKALAIVLESDKTPVELAYRAMQSSAIDCVLYSQMTGIQCDSGDDAALVPKYTNEYCVYPAGGKAARKLIRFTRIGDQVTYDEPMCLLDEGVPGALLSFDIFDEILFQLLSASYTPVPLAPEDAAQLLNFSTNAMVQTGVWLQQQQEPRLTFSREVHPEVLLEWVLASPRAIGDSLLFLLDEKRNGADPDVVNFLGRKAAMYLQRIQLDKNLQHDMVTKMDMLRSIQRDVPDLEALRSASLLVDAEGKSVEAMSRSVHTYYK</sequence>
<keyword evidence="2" id="KW-1185">Reference proteome</keyword>
<evidence type="ECO:0008006" key="3">
    <source>
        <dbReference type="Google" id="ProtNLM"/>
    </source>
</evidence>
<comment type="caution">
    <text evidence="1">The sequence shown here is derived from an EMBL/GenBank/DDBJ whole genome shotgun (WGS) entry which is preliminary data.</text>
</comment>
<proteinExistence type="predicted"/>
<name>A0A835Z5B3_9STRA</name>
<gene>
    <name evidence="1" type="ORF">JKP88DRAFT_241012</name>
</gene>
<dbReference type="EMBL" id="JAFCMP010000112">
    <property type="protein sequence ID" value="KAG5186404.1"/>
    <property type="molecule type" value="Genomic_DNA"/>
</dbReference>
<dbReference type="InterPro" id="IPR027417">
    <property type="entry name" value="P-loop_NTPase"/>
</dbReference>
<evidence type="ECO:0000313" key="1">
    <source>
        <dbReference type="EMBL" id="KAG5186404.1"/>
    </source>
</evidence>
<dbReference type="SUPFAM" id="SSF52540">
    <property type="entry name" value="P-loop containing nucleoside triphosphate hydrolases"/>
    <property type="match status" value="1"/>
</dbReference>
<evidence type="ECO:0000313" key="2">
    <source>
        <dbReference type="Proteomes" id="UP000664859"/>
    </source>
</evidence>
<protein>
    <recommendedName>
        <fullName evidence="3">Helicase ATP-binding domain-containing protein</fullName>
    </recommendedName>
</protein>
<dbReference type="AlphaFoldDB" id="A0A835Z5B3"/>
<accession>A0A835Z5B3</accession>
<organism evidence="1 2">
    <name type="scientific">Tribonema minus</name>
    <dbReference type="NCBI Taxonomy" id="303371"/>
    <lineage>
        <taxon>Eukaryota</taxon>
        <taxon>Sar</taxon>
        <taxon>Stramenopiles</taxon>
        <taxon>Ochrophyta</taxon>
        <taxon>PX clade</taxon>
        <taxon>Xanthophyceae</taxon>
        <taxon>Tribonematales</taxon>
        <taxon>Tribonemataceae</taxon>
        <taxon>Tribonema</taxon>
    </lineage>
</organism>
<reference evidence="1" key="1">
    <citation type="submission" date="2021-02" db="EMBL/GenBank/DDBJ databases">
        <title>First Annotated Genome of the Yellow-green Alga Tribonema minus.</title>
        <authorList>
            <person name="Mahan K.M."/>
        </authorList>
    </citation>
    <scope>NUCLEOTIDE SEQUENCE</scope>
    <source>
        <strain evidence="1">UTEX B ZZ1240</strain>
    </source>
</reference>
<dbReference type="Gene3D" id="3.40.50.300">
    <property type="entry name" value="P-loop containing nucleotide triphosphate hydrolases"/>
    <property type="match status" value="1"/>
</dbReference>